<keyword evidence="3" id="KW-1185">Reference proteome</keyword>
<evidence type="ECO:0000313" key="2">
    <source>
        <dbReference type="EMBL" id="CAL5981249.1"/>
    </source>
</evidence>
<dbReference type="EMBL" id="CAXDID020000013">
    <property type="protein sequence ID" value="CAL5981243.1"/>
    <property type="molecule type" value="Genomic_DNA"/>
</dbReference>
<accession>A0ABP1GZB5</accession>
<dbReference type="Gene3D" id="2.160.20.110">
    <property type="match status" value="1"/>
</dbReference>
<protein>
    <recommendedName>
        <fullName evidence="4">EGF-like domain-containing protein</fullName>
    </recommendedName>
</protein>
<name>A0ABP1GZB5_9EUKA</name>
<dbReference type="EMBL" id="CAXDID020000013">
    <property type="protein sequence ID" value="CAL5981249.1"/>
    <property type="molecule type" value="Genomic_DNA"/>
</dbReference>
<evidence type="ECO:0008006" key="4">
    <source>
        <dbReference type="Google" id="ProtNLM"/>
    </source>
</evidence>
<organism evidence="1 3">
    <name type="scientific">Hexamita inflata</name>
    <dbReference type="NCBI Taxonomy" id="28002"/>
    <lineage>
        <taxon>Eukaryota</taxon>
        <taxon>Metamonada</taxon>
        <taxon>Diplomonadida</taxon>
        <taxon>Hexamitidae</taxon>
        <taxon>Hexamitinae</taxon>
        <taxon>Hexamita</taxon>
    </lineage>
</organism>
<reference evidence="1 3" key="1">
    <citation type="submission" date="2024-07" db="EMBL/GenBank/DDBJ databases">
        <authorList>
            <person name="Akdeniz Z."/>
        </authorList>
    </citation>
    <scope>NUCLEOTIDE SEQUENCE [LARGE SCALE GENOMIC DNA]</scope>
</reference>
<dbReference type="Proteomes" id="UP001642409">
    <property type="component" value="Unassembled WGS sequence"/>
</dbReference>
<proteinExistence type="predicted"/>
<gene>
    <name evidence="1" type="ORF">HINF_LOCUS6558</name>
    <name evidence="2" type="ORF">HINF_LOCUS6561</name>
</gene>
<comment type="caution">
    <text evidence="1">The sequence shown here is derived from an EMBL/GenBank/DDBJ whole genome shotgun (WGS) entry which is preliminary data.</text>
</comment>
<evidence type="ECO:0000313" key="1">
    <source>
        <dbReference type="EMBL" id="CAL5981243.1"/>
    </source>
</evidence>
<sequence>MQNQVDNEKIQLVEKRLDNIQRTIIELDQYIQNNKTEIYRNINVQINDMKSTVTSIYEKSENNLQFNTTILDHRIQDNITMMLNEVQQYALTSDLNIFSNITMLDLRIFQNISQINDTISNVNTSIFALYDLIETINNSLKTSNAIVLQQQLAIENLTKHIDCINDLGYKMSNGICSQISCNISGQQIINGVCQCSIINQIVQNGACVCPYNQVIVGNICGCNVTGQIIYEGKCICSTAGAFIRNGTCTCGLYGLNISNICACPTGASIVNGICICINQNAFISGNQCICPVFASLVDNICVCPNNSAIVDNICSCNIIAGQIMNNGVCKCQTSGAVEINGICSCVENQLNISNTCGCPENSILINNVCTCQIEGQYIANYTCQCLNGYVVINNSCKSANYTINSTDSLYTCSQYTYITTFDLQNIMYIVTSSNNFSEGYVFNTGSHVQEAFIDIKDNVYSSIVPLFSSQSSFNNIKIQIGIQNTAGGSLISNNNNIIINYLNIISKTECYVSISNGQLNILQESSKNANIQNLMLNLSFAMSNGNITLISNVFGSHKILNYQILGNYQSYKCLSMISLSASNATLELYNINFMPSTFNVGNYSSYLLSVVLQSSVLLTNISIIQGNSSKYLDMVSQSSQNAYFFGGLITSTVGTTVKINQMISSCYQNYKTLQIRFSGLLIGYAQLSSNNITIQNTCLLYVLTSIAQFTAFGLIGTNEGNITFTQSQMQISELLSYYHTCGIIGQQAQTALYSEISKINITFNVQSVDNQGNNVGILFGLNFATHKIINNVYAKQSKLAASSYVGGLIGQLTYNSTLIQNVTVQTTNISTSITGVGGLIGFSFNTVITIDNTIIDSTRISGPSYGAILGINSGGVIFKIKNSRQIGDNYFNDVIRTNCANFTNTWSVTQCT</sequence>
<evidence type="ECO:0000313" key="3">
    <source>
        <dbReference type="Proteomes" id="UP001642409"/>
    </source>
</evidence>